<dbReference type="Proteomes" id="UP000198863">
    <property type="component" value="Unassembled WGS sequence"/>
</dbReference>
<feature type="compositionally biased region" description="Acidic residues" evidence="1">
    <location>
        <begin position="312"/>
        <end position="327"/>
    </location>
</feature>
<feature type="region of interest" description="Disordered" evidence="1">
    <location>
        <begin position="542"/>
        <end position="576"/>
    </location>
</feature>
<protein>
    <recommendedName>
        <fullName evidence="2">HNH nuclease domain-containing protein</fullName>
    </recommendedName>
</protein>
<sequence length="576" mass="60381">MPALPRLTETAAAFGVTGAALDAEIASVRAKRSELAAYEAGLIERKATQGAEHVLPLLPGARTDIGGGEDPAAVQAADDFLPDELAVLLRCSVTSARHLVEHALVLVRQLPGVWHALADGRIDEARARVMVEVLRWQATSVGGPFADEDITALAERGIGWAERGCPPTTLRERLEAGLIALDPDAAQQRQEQRVRAGDVSSAPTGDGTAELRATGIEAGRAALMRAQLTAYARKLKADGDTRPLGALRIAVMDALVTRPWDAPDPAVAHVTITAELRDLFDPDQLRTLRDLITAGGEPAAGHPASGSPSAEDPADDDLQAAETDEPADGVNPAAPAAEQPDRDRPAPNTSAADTSAQNCSAQDLSAQDRSASDRAVDDTVADEAAGGGGVGDVAGMPVTPAAVRELLRRIDALGLVDPVAGDLAITITDRGRTLAVASPSELHAAARTDTGLGPPAPTDRYTPTAAQYRYLRARDRHCRFPGCRRTARACDADHVTPHSRGGPTCVRNLALLCRHHHRLKTHAPGWRFHLDPDGTLHVVTPGGTALTTRPPGLDQVLDPAAPAPPPHDPVADPAPF</sequence>
<dbReference type="GO" id="GO:0008270">
    <property type="term" value="F:zinc ion binding"/>
    <property type="evidence" value="ECO:0007669"/>
    <property type="project" value="InterPro"/>
</dbReference>
<dbReference type="GO" id="GO:0004519">
    <property type="term" value="F:endonuclease activity"/>
    <property type="evidence" value="ECO:0007669"/>
    <property type="project" value="InterPro"/>
</dbReference>
<reference evidence="4" key="1">
    <citation type="submission" date="2016-10" db="EMBL/GenBank/DDBJ databases">
        <authorList>
            <person name="Varghese N."/>
            <person name="Submissions S."/>
        </authorList>
    </citation>
    <scope>NUCLEOTIDE SEQUENCE [LARGE SCALE GENOMIC DNA]</scope>
    <source>
        <strain evidence="4">DSM 44526</strain>
    </source>
</reference>
<dbReference type="EMBL" id="FNCF01000004">
    <property type="protein sequence ID" value="SDG44407.1"/>
    <property type="molecule type" value="Genomic_DNA"/>
</dbReference>
<organism evidence="3 4">
    <name type="scientific">Klenkia brasiliensis</name>
    <dbReference type="NCBI Taxonomy" id="333142"/>
    <lineage>
        <taxon>Bacteria</taxon>
        <taxon>Bacillati</taxon>
        <taxon>Actinomycetota</taxon>
        <taxon>Actinomycetes</taxon>
        <taxon>Geodermatophilales</taxon>
        <taxon>Geodermatophilaceae</taxon>
        <taxon>Klenkia</taxon>
    </lineage>
</organism>
<feature type="domain" description="HNH nuclease" evidence="2">
    <location>
        <begin position="466"/>
        <end position="518"/>
    </location>
</feature>
<gene>
    <name evidence="3" type="ORF">SAMN05660324_2544</name>
</gene>
<feature type="compositionally biased region" description="Pro residues" evidence="1">
    <location>
        <begin position="561"/>
        <end position="576"/>
    </location>
</feature>
<evidence type="ECO:0000256" key="1">
    <source>
        <dbReference type="SAM" id="MobiDB-lite"/>
    </source>
</evidence>
<evidence type="ECO:0000313" key="4">
    <source>
        <dbReference type="Proteomes" id="UP000198863"/>
    </source>
</evidence>
<dbReference type="Gene3D" id="1.10.30.50">
    <property type="match status" value="1"/>
</dbReference>
<dbReference type="RefSeq" id="WP_165640258.1">
    <property type="nucleotide sequence ID" value="NZ_FNCF01000004.1"/>
</dbReference>
<evidence type="ECO:0000313" key="3">
    <source>
        <dbReference type="EMBL" id="SDG44407.1"/>
    </source>
</evidence>
<dbReference type="SMART" id="SM00507">
    <property type="entry name" value="HNHc"/>
    <property type="match status" value="1"/>
</dbReference>
<feature type="compositionally biased region" description="Polar residues" evidence="1">
    <location>
        <begin position="347"/>
        <end position="369"/>
    </location>
</feature>
<proteinExistence type="predicted"/>
<dbReference type="InterPro" id="IPR002711">
    <property type="entry name" value="HNH"/>
</dbReference>
<dbReference type="GO" id="GO:0003676">
    <property type="term" value="F:nucleic acid binding"/>
    <property type="evidence" value="ECO:0007669"/>
    <property type="project" value="InterPro"/>
</dbReference>
<feature type="compositionally biased region" description="Low complexity" evidence="1">
    <location>
        <begin position="295"/>
        <end position="311"/>
    </location>
</feature>
<dbReference type="CDD" id="cd00085">
    <property type="entry name" value="HNHc"/>
    <property type="match status" value="1"/>
</dbReference>
<feature type="region of interest" description="Disordered" evidence="1">
    <location>
        <begin position="295"/>
        <end position="394"/>
    </location>
</feature>
<dbReference type="InterPro" id="IPR003615">
    <property type="entry name" value="HNH_nuc"/>
</dbReference>
<dbReference type="Pfam" id="PF01844">
    <property type="entry name" value="HNH"/>
    <property type="match status" value="1"/>
</dbReference>
<keyword evidence="4" id="KW-1185">Reference proteome</keyword>
<dbReference type="AlphaFoldDB" id="A0A1G7UAD1"/>
<evidence type="ECO:0000259" key="2">
    <source>
        <dbReference type="SMART" id="SM00507"/>
    </source>
</evidence>
<accession>A0A1G7UAD1</accession>
<name>A0A1G7UAD1_9ACTN</name>